<gene>
    <name evidence="2" type="ORF">ACAT0790_LOCUS61326</name>
</gene>
<dbReference type="AlphaFoldDB" id="A0A7S1S4Q9"/>
<accession>A0A7S1S4Q9</accession>
<dbReference type="EMBL" id="HBGE01102829">
    <property type="protein sequence ID" value="CAD9184554.1"/>
    <property type="molecule type" value="Transcribed_RNA"/>
</dbReference>
<evidence type="ECO:0000256" key="1">
    <source>
        <dbReference type="SAM" id="MobiDB-lite"/>
    </source>
</evidence>
<proteinExistence type="predicted"/>
<name>A0A7S1S4Q9_ALECA</name>
<feature type="region of interest" description="Disordered" evidence="1">
    <location>
        <begin position="89"/>
        <end position="120"/>
    </location>
</feature>
<sequence>MTPPPRSGGRWAAYLDRERVAASQAELLDFVRGHPECRSRVLAPGQLRFLLLLQHRVAEDTCDFHRPTEERRHNDKFEGVLSEDGVNSQLVKDSHRSDWKVDGSPFSMQHEDSPAPDADPKVRRQQILDFQRGLVTALETCVLGFAGRRGLSAPGTRRLLQAVTTQMSQCGLANLDRSSKAAGYFVGGLGLEQRTAYSLSTAETEGFGEVLRLSLCCLKTGFVHFQTAEGLAAMASGDGSEGDGSPTPCAPSSYLYQYATLQFVPGGRENADERVECTVLDALDEVHIDPPRVDGFQPL</sequence>
<organism evidence="2">
    <name type="scientific">Alexandrium catenella</name>
    <name type="common">Red tide dinoflagellate</name>
    <name type="synonym">Gonyaulax catenella</name>
    <dbReference type="NCBI Taxonomy" id="2925"/>
    <lineage>
        <taxon>Eukaryota</taxon>
        <taxon>Sar</taxon>
        <taxon>Alveolata</taxon>
        <taxon>Dinophyceae</taxon>
        <taxon>Gonyaulacales</taxon>
        <taxon>Pyrocystaceae</taxon>
        <taxon>Alexandrium</taxon>
    </lineage>
</organism>
<feature type="compositionally biased region" description="Basic and acidic residues" evidence="1">
    <location>
        <begin position="92"/>
        <end position="101"/>
    </location>
</feature>
<protein>
    <submittedName>
        <fullName evidence="2">Uncharacterized protein</fullName>
    </submittedName>
</protein>
<reference evidence="2" key="1">
    <citation type="submission" date="2021-01" db="EMBL/GenBank/DDBJ databases">
        <authorList>
            <person name="Corre E."/>
            <person name="Pelletier E."/>
            <person name="Niang G."/>
            <person name="Scheremetjew M."/>
            <person name="Finn R."/>
            <person name="Kale V."/>
            <person name="Holt S."/>
            <person name="Cochrane G."/>
            <person name="Meng A."/>
            <person name="Brown T."/>
            <person name="Cohen L."/>
        </authorList>
    </citation>
    <scope>NUCLEOTIDE SEQUENCE</scope>
    <source>
        <strain evidence="2">OF101</strain>
    </source>
</reference>
<feature type="compositionally biased region" description="Basic and acidic residues" evidence="1">
    <location>
        <begin position="109"/>
        <end position="120"/>
    </location>
</feature>
<evidence type="ECO:0000313" key="2">
    <source>
        <dbReference type="EMBL" id="CAD9184554.1"/>
    </source>
</evidence>